<comment type="caution">
    <text evidence="2">The sequence shown here is derived from an EMBL/GenBank/DDBJ whole genome shotgun (WGS) entry which is preliminary data.</text>
</comment>
<dbReference type="RefSeq" id="WP_378178613.1">
    <property type="nucleotide sequence ID" value="NZ_JBHTCR010000004.1"/>
</dbReference>
<keyword evidence="3" id="KW-1185">Reference proteome</keyword>
<organism evidence="2 3">
    <name type="scientific">Chryseobacterium zhengzhouense</name>
    <dbReference type="NCBI Taxonomy" id="1636086"/>
    <lineage>
        <taxon>Bacteria</taxon>
        <taxon>Pseudomonadati</taxon>
        <taxon>Bacteroidota</taxon>
        <taxon>Flavobacteriia</taxon>
        <taxon>Flavobacteriales</taxon>
        <taxon>Weeksellaceae</taxon>
        <taxon>Chryseobacterium group</taxon>
        <taxon>Chryseobacterium</taxon>
    </lineage>
</organism>
<dbReference type="EMBL" id="JBHTCR010000004">
    <property type="protein sequence ID" value="MFC7347316.1"/>
    <property type="molecule type" value="Genomic_DNA"/>
</dbReference>
<feature type="region of interest" description="Disordered" evidence="1">
    <location>
        <begin position="147"/>
        <end position="172"/>
    </location>
</feature>
<reference evidence="3" key="1">
    <citation type="journal article" date="2019" name="Int. J. Syst. Evol. Microbiol.">
        <title>The Global Catalogue of Microorganisms (GCM) 10K type strain sequencing project: providing services to taxonomists for standard genome sequencing and annotation.</title>
        <authorList>
            <consortium name="The Broad Institute Genomics Platform"/>
            <consortium name="The Broad Institute Genome Sequencing Center for Infectious Disease"/>
            <person name="Wu L."/>
            <person name="Ma J."/>
        </authorList>
    </citation>
    <scope>NUCLEOTIDE SEQUENCE [LARGE SCALE GENOMIC DNA]</scope>
    <source>
        <strain evidence="3">CCUG 54781</strain>
    </source>
</reference>
<name>A0ABW2M315_9FLAO</name>
<gene>
    <name evidence="2" type="ORF">ACFQO9_11365</name>
</gene>
<evidence type="ECO:0000256" key="1">
    <source>
        <dbReference type="SAM" id="MobiDB-lite"/>
    </source>
</evidence>
<accession>A0ABW2M315</accession>
<evidence type="ECO:0000313" key="3">
    <source>
        <dbReference type="Proteomes" id="UP001596550"/>
    </source>
</evidence>
<dbReference type="Proteomes" id="UP001596550">
    <property type="component" value="Unassembled WGS sequence"/>
</dbReference>
<protein>
    <submittedName>
        <fullName evidence="2">Uncharacterized protein</fullName>
    </submittedName>
</protein>
<sequence>MAKTKFFKRSSLPTTWEANAFYFIVNSNFAESYVTSSTGVPKAIGNSEMINSLIDNKIAGMNMLEIVGTIAQRDALVLTANAMVLVTDATGDPTVNSGAALYAYSKANDTFTKVAEYESMDVTLQWSNIQGRPNSTPASIDLAVTNSHTHQNKPQLDKISEDNTGEISYNGNTVRPWDSVDW</sequence>
<evidence type="ECO:0000313" key="2">
    <source>
        <dbReference type="EMBL" id="MFC7347316.1"/>
    </source>
</evidence>
<proteinExistence type="predicted"/>